<sequence>WSRAAKKLSTNDIRNFLVDNDDYYDFQNKTLDSLLKVRIPETPGHQIVQSFIIQSMKDLQWSVETDLFYDNTPHGSKSFTNIMATYNKNACKRLVFACHYDSKWTKTKRFLGATDSAVPCMIMISLANRLQSLLKNQKTKDEISLQYIFFDGEEAFKEWTDTDSLYGSRHLAMKWDKTPFPRTADEKKLCTGKYVSEIDRIELFVLLDLLGAPNPVFYSYFPETYSLHRRLVKMERKLNQLSLLEQTGPVNLEYFKDRQVIGGIQDDHIPFLKRDVPVLHLIPSPFPAVWHTDDDDRYHLHDPTINNLVKIFQLFIIEYLHL</sequence>
<keyword evidence="7 13" id="KW-0808">Transferase</keyword>
<dbReference type="PANTHER" id="PTHR12283">
    <property type="entry name" value="GLUTAMINYL-PEPTIDE CYCLOTRANSFERASE"/>
    <property type="match status" value="1"/>
</dbReference>
<evidence type="ECO:0000256" key="3">
    <source>
        <dbReference type="ARBA" id="ARBA00006014"/>
    </source>
</evidence>
<dbReference type="CDD" id="cd03880">
    <property type="entry name" value="M28_QC_like"/>
    <property type="match status" value="1"/>
</dbReference>
<dbReference type="AlphaFoldDB" id="A0A443STK0"/>
<dbReference type="GO" id="GO:0016603">
    <property type="term" value="F:glutaminyl-peptide cyclotransferase activity"/>
    <property type="evidence" value="ECO:0007669"/>
    <property type="project" value="UniProtKB-EC"/>
</dbReference>
<evidence type="ECO:0000256" key="11">
    <source>
        <dbReference type="ARBA" id="ARBA00023315"/>
    </source>
</evidence>
<evidence type="ECO:0000256" key="10">
    <source>
        <dbReference type="ARBA" id="ARBA00023157"/>
    </source>
</evidence>
<evidence type="ECO:0000256" key="1">
    <source>
        <dbReference type="ARBA" id="ARBA00000001"/>
    </source>
</evidence>
<evidence type="ECO:0000256" key="7">
    <source>
        <dbReference type="ARBA" id="ARBA00022679"/>
    </source>
</evidence>
<dbReference type="SUPFAM" id="SSF53187">
    <property type="entry name" value="Zn-dependent exopeptidases"/>
    <property type="match status" value="1"/>
</dbReference>
<evidence type="ECO:0000256" key="5">
    <source>
        <dbReference type="ARBA" id="ARBA00016861"/>
    </source>
</evidence>
<keyword evidence="10" id="KW-1015">Disulfide bond</keyword>
<dbReference type="Pfam" id="PF04389">
    <property type="entry name" value="Peptidase_M28"/>
    <property type="match status" value="1"/>
</dbReference>
<dbReference type="EMBL" id="NCKV01000350">
    <property type="protein sequence ID" value="RWS30866.1"/>
    <property type="molecule type" value="Genomic_DNA"/>
</dbReference>
<gene>
    <name evidence="13" type="ORF">B4U80_04424</name>
</gene>
<dbReference type="GO" id="GO:0008270">
    <property type="term" value="F:zinc ion binding"/>
    <property type="evidence" value="ECO:0007669"/>
    <property type="project" value="TreeGrafter"/>
</dbReference>
<evidence type="ECO:0000313" key="14">
    <source>
        <dbReference type="Proteomes" id="UP000288716"/>
    </source>
</evidence>
<evidence type="ECO:0000259" key="12">
    <source>
        <dbReference type="Pfam" id="PF04389"/>
    </source>
</evidence>
<keyword evidence="11" id="KW-0012">Acyltransferase</keyword>
<proteinExistence type="inferred from homology"/>
<keyword evidence="6" id="KW-0964">Secreted</keyword>
<keyword evidence="8" id="KW-0479">Metal-binding</keyword>
<comment type="caution">
    <text evidence="13">The sequence shown here is derived from an EMBL/GenBank/DDBJ whole genome shotgun (WGS) entry which is preliminary data.</text>
</comment>
<dbReference type="FunFam" id="3.40.630.10:FF:000029">
    <property type="entry name" value="Glutaminyl-peptide cyclotransferase"/>
    <property type="match status" value="1"/>
</dbReference>
<dbReference type="OrthoDB" id="3907302at2759"/>
<evidence type="ECO:0000313" key="13">
    <source>
        <dbReference type="EMBL" id="RWS30866.1"/>
    </source>
</evidence>
<evidence type="ECO:0000256" key="2">
    <source>
        <dbReference type="ARBA" id="ARBA00004613"/>
    </source>
</evidence>
<accession>A0A443STK0</accession>
<reference evidence="13 14" key="1">
    <citation type="journal article" date="2018" name="Gigascience">
        <title>Genomes of trombidid mites reveal novel predicted allergens and laterally-transferred genes associated with secondary metabolism.</title>
        <authorList>
            <person name="Dong X."/>
            <person name="Chaisiri K."/>
            <person name="Xia D."/>
            <person name="Armstrong S.D."/>
            <person name="Fang Y."/>
            <person name="Donnelly M.J."/>
            <person name="Kadowaki T."/>
            <person name="McGarry J.W."/>
            <person name="Darby A.C."/>
            <person name="Makepeace B.L."/>
        </authorList>
    </citation>
    <scope>NUCLEOTIDE SEQUENCE [LARGE SCALE GENOMIC DNA]</scope>
    <source>
        <strain evidence="13">UoL-UT</strain>
    </source>
</reference>
<dbReference type="InterPro" id="IPR007484">
    <property type="entry name" value="Peptidase_M28"/>
</dbReference>
<dbReference type="Gene3D" id="3.40.630.10">
    <property type="entry name" value="Zn peptidases"/>
    <property type="match status" value="1"/>
</dbReference>
<dbReference type="PANTHER" id="PTHR12283:SF6">
    <property type="entry name" value="GLUTAMINYL-PEPTIDE CYCLOTRANSFERASE-RELATED"/>
    <property type="match status" value="1"/>
</dbReference>
<feature type="non-terminal residue" evidence="13">
    <location>
        <position position="1"/>
    </location>
</feature>
<dbReference type="InterPro" id="IPR040234">
    <property type="entry name" value="QC/QCL"/>
</dbReference>
<keyword evidence="14" id="KW-1185">Reference proteome</keyword>
<dbReference type="Proteomes" id="UP000288716">
    <property type="component" value="Unassembled WGS sequence"/>
</dbReference>
<dbReference type="EC" id="2.3.2.5" evidence="4"/>
<organism evidence="13 14">
    <name type="scientific">Leptotrombidium deliense</name>
    <dbReference type="NCBI Taxonomy" id="299467"/>
    <lineage>
        <taxon>Eukaryota</taxon>
        <taxon>Metazoa</taxon>
        <taxon>Ecdysozoa</taxon>
        <taxon>Arthropoda</taxon>
        <taxon>Chelicerata</taxon>
        <taxon>Arachnida</taxon>
        <taxon>Acari</taxon>
        <taxon>Acariformes</taxon>
        <taxon>Trombidiformes</taxon>
        <taxon>Prostigmata</taxon>
        <taxon>Anystina</taxon>
        <taxon>Parasitengona</taxon>
        <taxon>Trombiculoidea</taxon>
        <taxon>Trombiculidae</taxon>
        <taxon>Leptotrombidium</taxon>
    </lineage>
</organism>
<comment type="catalytic activity">
    <reaction evidence="1">
        <text>N-terminal L-glutaminyl-[peptide] = N-terminal 5-oxo-L-prolyl-[peptide] + NH4(+)</text>
        <dbReference type="Rhea" id="RHEA:23652"/>
        <dbReference type="Rhea" id="RHEA-COMP:11736"/>
        <dbReference type="Rhea" id="RHEA-COMP:11846"/>
        <dbReference type="ChEBI" id="CHEBI:28938"/>
        <dbReference type="ChEBI" id="CHEBI:64722"/>
        <dbReference type="ChEBI" id="CHEBI:87215"/>
        <dbReference type="EC" id="2.3.2.5"/>
    </reaction>
</comment>
<evidence type="ECO:0000256" key="9">
    <source>
        <dbReference type="ARBA" id="ARBA00022833"/>
    </source>
</evidence>
<dbReference type="InterPro" id="IPR037457">
    <property type="entry name" value="M28_QC"/>
</dbReference>
<comment type="subcellular location">
    <subcellularLocation>
        <location evidence="2">Secreted</location>
    </subcellularLocation>
</comment>
<evidence type="ECO:0000256" key="4">
    <source>
        <dbReference type="ARBA" id="ARBA00012012"/>
    </source>
</evidence>
<evidence type="ECO:0000256" key="6">
    <source>
        <dbReference type="ARBA" id="ARBA00022525"/>
    </source>
</evidence>
<name>A0A443STK0_9ACAR</name>
<dbReference type="GO" id="GO:0005576">
    <property type="term" value="C:extracellular region"/>
    <property type="evidence" value="ECO:0007669"/>
    <property type="project" value="UniProtKB-SubCell"/>
</dbReference>
<evidence type="ECO:0000256" key="8">
    <source>
        <dbReference type="ARBA" id="ARBA00022723"/>
    </source>
</evidence>
<protein>
    <recommendedName>
        <fullName evidence="5">Glutaminyl-peptide cyclotransferase</fullName>
        <ecNumber evidence="4">2.3.2.5</ecNumber>
    </recommendedName>
</protein>
<feature type="domain" description="Peptidase M28" evidence="12">
    <location>
        <begin position="81"/>
        <end position="311"/>
    </location>
</feature>
<dbReference type="STRING" id="299467.A0A443STK0"/>
<comment type="similarity">
    <text evidence="3">Belongs to the glutaminyl-peptide cyclotransferase family.</text>
</comment>
<dbReference type="VEuPathDB" id="VectorBase:LDEU001175"/>
<keyword evidence="9" id="KW-0862">Zinc</keyword>